<feature type="domain" description="Matrix-remodeling-associated protein 7 helical" evidence="3">
    <location>
        <begin position="113"/>
        <end position="174"/>
    </location>
</feature>
<dbReference type="AlphaFoldDB" id="A0AAE0YH16"/>
<comment type="caution">
    <text evidence="4">The sequence shown here is derived from an EMBL/GenBank/DDBJ whole genome shotgun (WGS) entry which is preliminary data.</text>
</comment>
<sequence>MEYQHILKMFDLANLDLGIYVAASVVTIIALAISTRYALSNLLNSNSNGIEIRPKQVDLTAEKTSTPQACDGIDHGDKENKDGEVKPDDSLPALSPRYPDPVDYCEHIQGEIKRVQQKVATKSIAETLTEDQLREEREIQRQQLADIFRLMQEQQDRFGIGTMDDMQEQMRLYAV</sequence>
<evidence type="ECO:0000259" key="3">
    <source>
        <dbReference type="Pfam" id="PF25473"/>
    </source>
</evidence>
<proteinExistence type="predicted"/>
<feature type="compositionally biased region" description="Basic and acidic residues" evidence="1">
    <location>
        <begin position="72"/>
        <end position="89"/>
    </location>
</feature>
<organism evidence="4 5">
    <name type="scientific">Elysia crispata</name>
    <name type="common">lettuce slug</name>
    <dbReference type="NCBI Taxonomy" id="231223"/>
    <lineage>
        <taxon>Eukaryota</taxon>
        <taxon>Metazoa</taxon>
        <taxon>Spiralia</taxon>
        <taxon>Lophotrochozoa</taxon>
        <taxon>Mollusca</taxon>
        <taxon>Gastropoda</taxon>
        <taxon>Heterobranchia</taxon>
        <taxon>Euthyneura</taxon>
        <taxon>Panpulmonata</taxon>
        <taxon>Sacoglossa</taxon>
        <taxon>Placobranchoidea</taxon>
        <taxon>Plakobranchidae</taxon>
        <taxon>Elysia</taxon>
    </lineage>
</organism>
<evidence type="ECO:0000313" key="5">
    <source>
        <dbReference type="Proteomes" id="UP001283361"/>
    </source>
</evidence>
<dbReference type="InterPro" id="IPR057534">
    <property type="entry name" value="MXRA7_helical"/>
</dbReference>
<protein>
    <recommendedName>
        <fullName evidence="3">Matrix-remodeling-associated protein 7 helical domain-containing protein</fullName>
    </recommendedName>
</protein>
<dbReference type="PANTHER" id="PTHR21845:SF2">
    <property type="entry name" value="MATRIX-REMODELING-ASSOCIATED PROTEIN 7"/>
    <property type="match status" value="1"/>
</dbReference>
<keyword evidence="2" id="KW-0472">Membrane</keyword>
<keyword evidence="2" id="KW-1133">Transmembrane helix</keyword>
<dbReference type="EMBL" id="JAWDGP010006215">
    <property type="protein sequence ID" value="KAK3745561.1"/>
    <property type="molecule type" value="Genomic_DNA"/>
</dbReference>
<evidence type="ECO:0000313" key="4">
    <source>
        <dbReference type="EMBL" id="KAK3745561.1"/>
    </source>
</evidence>
<feature type="region of interest" description="Disordered" evidence="1">
    <location>
        <begin position="61"/>
        <end position="96"/>
    </location>
</feature>
<evidence type="ECO:0000256" key="2">
    <source>
        <dbReference type="SAM" id="Phobius"/>
    </source>
</evidence>
<evidence type="ECO:0000256" key="1">
    <source>
        <dbReference type="SAM" id="MobiDB-lite"/>
    </source>
</evidence>
<dbReference type="Proteomes" id="UP001283361">
    <property type="component" value="Unassembled WGS sequence"/>
</dbReference>
<keyword evidence="2" id="KW-0812">Transmembrane</keyword>
<feature type="transmembrane region" description="Helical" evidence="2">
    <location>
        <begin position="17"/>
        <end position="39"/>
    </location>
</feature>
<keyword evidence="5" id="KW-1185">Reference proteome</keyword>
<reference evidence="4" key="1">
    <citation type="journal article" date="2023" name="G3 (Bethesda)">
        <title>A reference genome for the long-term kleptoplast-retaining sea slug Elysia crispata morphotype clarki.</title>
        <authorList>
            <person name="Eastman K.E."/>
            <person name="Pendleton A.L."/>
            <person name="Shaikh M.A."/>
            <person name="Suttiyut T."/>
            <person name="Ogas R."/>
            <person name="Tomko P."/>
            <person name="Gavelis G."/>
            <person name="Widhalm J.R."/>
            <person name="Wisecaver J.H."/>
        </authorList>
    </citation>
    <scope>NUCLEOTIDE SEQUENCE</scope>
    <source>
        <strain evidence="4">ECLA1</strain>
    </source>
</reference>
<accession>A0AAE0YH16</accession>
<name>A0AAE0YH16_9GAST</name>
<gene>
    <name evidence="4" type="ORF">RRG08_040236</name>
</gene>
<dbReference type="InterPro" id="IPR026622">
    <property type="entry name" value="Mxra7"/>
</dbReference>
<dbReference type="Pfam" id="PF25473">
    <property type="entry name" value="MXRA7_helical"/>
    <property type="match status" value="1"/>
</dbReference>
<dbReference type="PANTHER" id="PTHR21845">
    <property type="entry name" value="TRANSMEMBRANE ANCHOR PROTEIN 1"/>
    <property type="match status" value="1"/>
</dbReference>